<sequence length="115" mass="12872">MNYTAIAFLLLVALTCSTARSIDASEEKVQEIREEIPSSNEDESFSLSVNVDEETRGKLAALLAKLKAYAAQSMGREESSSGDEEREVDWMKILQNMNDNAAKNKGREERKPLCR</sequence>
<dbReference type="AlphaFoldDB" id="A0A8D7ZRE7"/>
<feature type="signal peptide" evidence="1">
    <location>
        <begin position="1"/>
        <end position="19"/>
    </location>
</feature>
<organism evidence="2">
    <name type="scientific">Lycosa praegrandis</name>
    <name type="common">Wolf spider</name>
    <dbReference type="NCBI Taxonomy" id="2066575"/>
    <lineage>
        <taxon>Eukaryota</taxon>
        <taxon>Metazoa</taxon>
        <taxon>Ecdysozoa</taxon>
        <taxon>Arthropoda</taxon>
        <taxon>Chelicerata</taxon>
        <taxon>Arachnida</taxon>
        <taxon>Araneae</taxon>
        <taxon>Araneomorphae</taxon>
        <taxon>Entelegynae</taxon>
        <taxon>Lycosoidea</taxon>
        <taxon>Lycosidae</taxon>
        <taxon>Lycosa</taxon>
    </lineage>
</organism>
<reference evidence="2" key="1">
    <citation type="submission" date="2021-05" db="EMBL/GenBank/DDBJ databases">
        <authorList>
            <person name="Kuhn-Nentwig L."/>
        </authorList>
    </citation>
    <scope>NUCLEOTIDE SEQUENCE</scope>
    <source>
        <tissue evidence="2">Venom gland</tissue>
    </source>
</reference>
<feature type="chain" id="PRO_5034359018" evidence="1">
    <location>
        <begin position="20"/>
        <end position="115"/>
    </location>
</feature>
<protein>
    <submittedName>
        <fullName evidence="2">Lycosin 4z 7a</fullName>
    </submittedName>
</protein>
<proteinExistence type="evidence at transcript level"/>
<evidence type="ECO:0000313" key="2">
    <source>
        <dbReference type="EMBL" id="CAG6442984.1"/>
    </source>
</evidence>
<dbReference type="EMBL" id="OU066070">
    <property type="protein sequence ID" value="CAG6442984.1"/>
    <property type="molecule type" value="mRNA"/>
</dbReference>
<keyword evidence="1" id="KW-0732">Signal</keyword>
<evidence type="ECO:0000256" key="1">
    <source>
        <dbReference type="SAM" id="SignalP"/>
    </source>
</evidence>
<accession>A0A8D7ZRE7</accession>
<name>A0A8D7ZRE7_LYCPR</name>